<reference evidence="2" key="1">
    <citation type="journal article" date="2019" name="Int. J. Syst. Evol. Microbiol.">
        <title>The Global Catalogue of Microorganisms (GCM) 10K type strain sequencing project: providing services to taxonomists for standard genome sequencing and annotation.</title>
        <authorList>
            <consortium name="The Broad Institute Genomics Platform"/>
            <consortium name="The Broad Institute Genome Sequencing Center for Infectious Disease"/>
            <person name="Wu L."/>
            <person name="Ma J."/>
        </authorList>
    </citation>
    <scope>NUCLEOTIDE SEQUENCE [LARGE SCALE GENOMIC DNA]</scope>
    <source>
        <strain evidence="2">CCUG 62953</strain>
    </source>
</reference>
<dbReference type="Pfam" id="PF04299">
    <property type="entry name" value="FMN_bind_2"/>
    <property type="match status" value="1"/>
</dbReference>
<dbReference type="Gene3D" id="2.30.110.10">
    <property type="entry name" value="Electron Transport, Fmn-binding Protein, Chain A"/>
    <property type="match status" value="1"/>
</dbReference>
<dbReference type="RefSeq" id="WP_386806224.1">
    <property type="nucleotide sequence ID" value="NZ_JBHTMU010000060.1"/>
</dbReference>
<accession>A0ABW3ZNW8</accession>
<proteinExistence type="predicted"/>
<dbReference type="PIRSF" id="PIRSF010372">
    <property type="entry name" value="PaiB"/>
    <property type="match status" value="1"/>
</dbReference>
<dbReference type="InterPro" id="IPR007396">
    <property type="entry name" value="TR_PAI2-type"/>
</dbReference>
<gene>
    <name evidence="1" type="ORF">ACFQ4E_19615</name>
</gene>
<organism evidence="1 2">
    <name type="scientific">Litorisediminicola beolgyonensis</name>
    <dbReference type="NCBI Taxonomy" id="1173614"/>
    <lineage>
        <taxon>Bacteria</taxon>
        <taxon>Pseudomonadati</taxon>
        <taxon>Pseudomonadota</taxon>
        <taxon>Alphaproteobacteria</taxon>
        <taxon>Rhodobacterales</taxon>
        <taxon>Paracoccaceae</taxon>
        <taxon>Litorisediminicola</taxon>
    </lineage>
</organism>
<comment type="caution">
    <text evidence="1">The sequence shown here is derived from an EMBL/GenBank/DDBJ whole genome shotgun (WGS) entry which is preliminary data.</text>
</comment>
<dbReference type="EMBL" id="JBHTMU010000060">
    <property type="protein sequence ID" value="MFD1344648.1"/>
    <property type="molecule type" value="Genomic_DNA"/>
</dbReference>
<dbReference type="Proteomes" id="UP001597135">
    <property type="component" value="Unassembled WGS sequence"/>
</dbReference>
<dbReference type="PANTHER" id="PTHR35802:SF1">
    <property type="entry name" value="PROTEASE SYNTHASE AND SPORULATION PROTEIN PAI 2"/>
    <property type="match status" value="1"/>
</dbReference>
<name>A0ABW3ZNW8_9RHOB</name>
<dbReference type="InterPro" id="IPR012349">
    <property type="entry name" value="Split_barrel_FMN-bd"/>
</dbReference>
<protein>
    <submittedName>
        <fullName evidence="1">FMN-binding negative transcriptional regulator</fullName>
    </submittedName>
</protein>
<evidence type="ECO:0000313" key="1">
    <source>
        <dbReference type="EMBL" id="MFD1344648.1"/>
    </source>
</evidence>
<dbReference type="PANTHER" id="PTHR35802">
    <property type="entry name" value="PROTEASE SYNTHASE AND SPORULATION PROTEIN PAI 2"/>
    <property type="match status" value="1"/>
</dbReference>
<sequence length="210" mass="22876">MHPNPSFRGTDHAASLAFVRNRGFGVLAVSSDAGAPMLSHVPFLLSEDGAAADLHLVRSNPICRTLGEGRAATLAVLGPDGYVSPDWYGVEDQVPTWNYVAVHLTGRLLPRPADEIDALLVRQSADFEARLAPKRPWTMDKMTEETRARFLRMILPVRLEIASLESTWKLNQNKPDAVRHAATERVEDGFGQELAALAALMRTPPSATGG</sequence>
<dbReference type="SUPFAM" id="SSF50475">
    <property type="entry name" value="FMN-binding split barrel"/>
    <property type="match status" value="1"/>
</dbReference>
<keyword evidence="2" id="KW-1185">Reference proteome</keyword>
<evidence type="ECO:0000313" key="2">
    <source>
        <dbReference type="Proteomes" id="UP001597135"/>
    </source>
</evidence>